<dbReference type="Pfam" id="PF14011">
    <property type="entry name" value="ESX-1_EspG"/>
    <property type="match status" value="1"/>
</dbReference>
<keyword evidence="4" id="KW-0143">Chaperone</keyword>
<evidence type="ECO:0000256" key="2">
    <source>
        <dbReference type="ARBA" id="ARBA00006411"/>
    </source>
</evidence>
<protein>
    <submittedName>
        <fullName evidence="5">ESX secretion-associated protein EspG</fullName>
    </submittedName>
</protein>
<reference evidence="5 6" key="1">
    <citation type="submission" date="2024-08" db="EMBL/GenBank/DDBJ databases">
        <title>Genome mining of Saccharopolyspora cebuensis PGLac3 from Nigerian medicinal plant.</title>
        <authorList>
            <person name="Ezeobiora C.E."/>
            <person name="Igbokwe N.H."/>
            <person name="Amin D.H."/>
            <person name="Mendie U.E."/>
        </authorList>
    </citation>
    <scope>NUCLEOTIDE SEQUENCE [LARGE SCALE GENOMIC DNA]</scope>
    <source>
        <strain evidence="5 6">PGLac3</strain>
    </source>
</reference>
<evidence type="ECO:0000256" key="1">
    <source>
        <dbReference type="ARBA" id="ARBA00004496"/>
    </source>
</evidence>
<keyword evidence="6" id="KW-1185">Reference proteome</keyword>
<evidence type="ECO:0000313" key="6">
    <source>
        <dbReference type="Proteomes" id="UP001564626"/>
    </source>
</evidence>
<organism evidence="5 6">
    <name type="scientific">Saccharopolyspora cebuensis</name>
    <dbReference type="NCBI Taxonomy" id="418759"/>
    <lineage>
        <taxon>Bacteria</taxon>
        <taxon>Bacillati</taxon>
        <taxon>Actinomycetota</taxon>
        <taxon>Actinomycetes</taxon>
        <taxon>Pseudonocardiales</taxon>
        <taxon>Pseudonocardiaceae</taxon>
        <taxon>Saccharopolyspora</taxon>
    </lineage>
</organism>
<comment type="similarity">
    <text evidence="2">Belongs to the EspG family.</text>
</comment>
<gene>
    <name evidence="5" type="ORF">AB8O55_18285</name>
</gene>
<evidence type="ECO:0000256" key="4">
    <source>
        <dbReference type="ARBA" id="ARBA00023186"/>
    </source>
</evidence>
<sequence length="262" mass="28659">MRWLLPPLWFDLCWELGRFDEQPFPLAVRSHGATLEERAALLQRTLPELRAAGLVDGSALNPAFARALDRISKPGLWIEGIWMPDAESESPARLLSVATEDGAVVVEQFPGETEQFGGDVRITEHPRTSLAAAAVQGMPPAPPGSKPRVAVPLSALGPQEERDFSELDVMSSGPQGLEREVRELRRFVDAPHLRDGQFTANHRDRLGRAHRSPVLQWFDAFEPDGRYGLTGTGTELVLAPLGPAEIGRALDNRVQEVRAAGG</sequence>
<comment type="caution">
    <text evidence="5">The sequence shown here is derived from an EMBL/GenBank/DDBJ whole genome shotgun (WGS) entry which is preliminary data.</text>
</comment>
<evidence type="ECO:0000313" key="5">
    <source>
        <dbReference type="EMBL" id="MEY8041356.1"/>
    </source>
</evidence>
<dbReference type="RefSeq" id="WP_345357731.1">
    <property type="nucleotide sequence ID" value="NZ_BAABII010000003.1"/>
</dbReference>
<comment type="subcellular location">
    <subcellularLocation>
        <location evidence="1">Cytoplasm</location>
    </subcellularLocation>
</comment>
<dbReference type="InterPro" id="IPR025734">
    <property type="entry name" value="EspG"/>
</dbReference>
<dbReference type="Proteomes" id="UP001564626">
    <property type="component" value="Unassembled WGS sequence"/>
</dbReference>
<name>A0ABV4CJT3_9PSEU</name>
<evidence type="ECO:0000256" key="3">
    <source>
        <dbReference type="ARBA" id="ARBA00022490"/>
    </source>
</evidence>
<keyword evidence="3" id="KW-0963">Cytoplasm</keyword>
<proteinExistence type="inferred from homology"/>
<dbReference type="EMBL" id="JBGEHV010000035">
    <property type="protein sequence ID" value="MEY8041356.1"/>
    <property type="molecule type" value="Genomic_DNA"/>
</dbReference>
<accession>A0ABV4CJT3</accession>